<sequence length="43" mass="5024">MFYLSQTFIVKFLIKLSTDGTFVVDRTDVTVYLVMPNLKNFAF</sequence>
<dbReference type="AlphaFoldDB" id="A0A2K8SY96"/>
<protein>
    <submittedName>
        <fullName evidence="1">Uncharacterized protein</fullName>
    </submittedName>
</protein>
<accession>A0A2K8SY96</accession>
<reference evidence="1 2" key="1">
    <citation type="submission" date="2017-11" db="EMBL/GenBank/DDBJ databases">
        <title>Complete genome of a free-living desiccation-tolerant cyanobacterium and its photosynthetic adaptation to extreme terrestrial habitat.</title>
        <authorList>
            <person name="Shang J."/>
        </authorList>
    </citation>
    <scope>NUCLEOTIDE SEQUENCE [LARGE SCALE GENOMIC DNA]</scope>
    <source>
        <strain evidence="1 2">CCNUN1</strain>
    </source>
</reference>
<evidence type="ECO:0000313" key="2">
    <source>
        <dbReference type="Proteomes" id="UP000232003"/>
    </source>
</evidence>
<name>A0A2K8SY96_9NOSO</name>
<organism evidence="1 2">
    <name type="scientific">Nostoc flagelliforme CCNUN1</name>
    <dbReference type="NCBI Taxonomy" id="2038116"/>
    <lineage>
        <taxon>Bacteria</taxon>
        <taxon>Bacillati</taxon>
        <taxon>Cyanobacteriota</taxon>
        <taxon>Cyanophyceae</taxon>
        <taxon>Nostocales</taxon>
        <taxon>Nostocaceae</taxon>
        <taxon>Nostoc</taxon>
    </lineage>
</organism>
<gene>
    <name evidence="1" type="ORF">COO91_05723</name>
</gene>
<evidence type="ECO:0000313" key="1">
    <source>
        <dbReference type="EMBL" id="AUB39725.1"/>
    </source>
</evidence>
<dbReference type="KEGG" id="nfl:COO91_05723"/>
<dbReference type="Proteomes" id="UP000232003">
    <property type="component" value="Chromosome"/>
</dbReference>
<keyword evidence="2" id="KW-1185">Reference proteome</keyword>
<dbReference type="EMBL" id="CP024785">
    <property type="protein sequence ID" value="AUB39725.1"/>
    <property type="molecule type" value="Genomic_DNA"/>
</dbReference>
<proteinExistence type="predicted"/>